<evidence type="ECO:0000313" key="6">
    <source>
        <dbReference type="EMBL" id="MFD1569910.1"/>
    </source>
</evidence>
<keyword evidence="6" id="KW-0547">Nucleotide-binding</keyword>
<dbReference type="GO" id="GO:0043138">
    <property type="term" value="F:3'-5' DNA helicase activity"/>
    <property type="evidence" value="ECO:0007669"/>
    <property type="project" value="UniProtKB-EC"/>
</dbReference>
<accession>A0ABD6BZ90</accession>
<dbReference type="SUPFAM" id="SSF52540">
    <property type="entry name" value="P-loop containing nucleoside triphosphate hydrolases"/>
    <property type="match status" value="1"/>
</dbReference>
<gene>
    <name evidence="6" type="ORF">ACFR9T_04825</name>
</gene>
<comment type="catalytic activity">
    <reaction evidence="3">
        <text>ATP + H2O = ADP + phosphate + H(+)</text>
        <dbReference type="Rhea" id="RHEA:13065"/>
        <dbReference type="ChEBI" id="CHEBI:15377"/>
        <dbReference type="ChEBI" id="CHEBI:15378"/>
        <dbReference type="ChEBI" id="CHEBI:30616"/>
        <dbReference type="ChEBI" id="CHEBI:43474"/>
        <dbReference type="ChEBI" id="CHEBI:456216"/>
        <dbReference type="EC" id="5.6.2.3"/>
    </reaction>
</comment>
<dbReference type="Proteomes" id="UP001597185">
    <property type="component" value="Unassembled WGS sequence"/>
</dbReference>
<dbReference type="InterPro" id="IPR027417">
    <property type="entry name" value="P-loop_NTPase"/>
</dbReference>
<sequence>MSELALNDQDIKPIIEGSQLIGGVYYMQYDTCTIVSNDRWKDEADGVPRHCYLLATAADWEDPNNFNEEDAYAMLLRAKGPAKLPAEDDLMKVREEAMRKKITGDSSIESDRVVPGSSEDIMDVLTRDRIQFSGIDAKILGTIYQEDNELQFGSDVETFYSSARYKVYKPGPEALARIFSEVQIGRDDEDEDDVDREGIRLGRVRYTSTERRSNLEGATVPIDIKDIIGNKTALFGMTRTGKSNSMKVFATASFMEAVETGETLGQLLFDPTGEYANVNTQDDETALADIHDDAVTVYSWANDDDNVESLEMNFFDYEQIEEVWQTTRTLLTQDATYIDSFKSADVIGPGEDGDWGDRNTAVRCRSAFYATLIQAGFRPPQGWTTPIPTNQAVRDEVNNIYGEDDYFEESDGGAPGWMFVDADDLVTFWEIVANNRGDINAANNGGDWIDNDLDAILVVFNQERGAGYRHLQPLQRFHGTGAAGYYPRRIFESLIEGDIVIVDLTTGTDEINQRISKNIIDYIVNQQVGIFTDGDDPHNIQIYVEEAHRLFGSDHLDEAEDSDPYVRLAKEAAKYNIGLVYATQEVSGVDDRVLANTANWIVTHLNSKNETRELSNYYNFEAFERQTREAEDKGFARVKTRSGEFIIPTQIDLFDTDLINQAGQLYENYHGDDGGE</sequence>
<dbReference type="Pfam" id="PF01935">
    <property type="entry name" value="DUF87"/>
    <property type="match status" value="1"/>
</dbReference>
<comment type="catalytic activity">
    <reaction evidence="4">
        <text>ATP + H2O = ADP + phosphate + H(+)</text>
        <dbReference type="Rhea" id="RHEA:13065"/>
        <dbReference type="ChEBI" id="CHEBI:15377"/>
        <dbReference type="ChEBI" id="CHEBI:15378"/>
        <dbReference type="ChEBI" id="CHEBI:30616"/>
        <dbReference type="ChEBI" id="CHEBI:43474"/>
        <dbReference type="ChEBI" id="CHEBI:456216"/>
        <dbReference type="EC" id="5.6.2.4"/>
    </reaction>
</comment>
<evidence type="ECO:0000256" key="3">
    <source>
        <dbReference type="ARBA" id="ARBA00048954"/>
    </source>
</evidence>
<keyword evidence="6" id="KW-0378">Hydrolase</keyword>
<feature type="domain" description="Helicase HerA central" evidence="5">
    <location>
        <begin position="214"/>
        <end position="317"/>
    </location>
</feature>
<dbReference type="InterPro" id="IPR002789">
    <property type="entry name" value="HerA_central"/>
</dbReference>
<dbReference type="RefSeq" id="WP_256416599.1">
    <property type="nucleotide sequence ID" value="NZ_JANHDL010000001.1"/>
</dbReference>
<comment type="similarity">
    <text evidence="1">Belongs to the HerA family.</text>
</comment>
<evidence type="ECO:0000256" key="2">
    <source>
        <dbReference type="ARBA" id="ARBA00034617"/>
    </source>
</evidence>
<dbReference type="PANTHER" id="PTHR42957:SF1">
    <property type="entry name" value="HELICASE MJ1565-RELATED"/>
    <property type="match status" value="1"/>
</dbReference>
<reference evidence="6 7" key="1">
    <citation type="journal article" date="2019" name="Int. J. Syst. Evol. Microbiol.">
        <title>The Global Catalogue of Microorganisms (GCM) 10K type strain sequencing project: providing services to taxonomists for standard genome sequencing and annotation.</title>
        <authorList>
            <consortium name="The Broad Institute Genomics Platform"/>
            <consortium name="The Broad Institute Genome Sequencing Center for Infectious Disease"/>
            <person name="Wu L."/>
            <person name="Ma J."/>
        </authorList>
    </citation>
    <scope>NUCLEOTIDE SEQUENCE [LARGE SCALE GENOMIC DNA]</scope>
    <source>
        <strain evidence="6 7">CGMCC 1.12689</strain>
    </source>
</reference>
<protein>
    <submittedName>
        <fullName evidence="6">Helicase HerA domain-containing protein</fullName>
    </submittedName>
</protein>
<dbReference type="AlphaFoldDB" id="A0ABD6BZ90"/>
<dbReference type="EMBL" id="JBHUDB010000001">
    <property type="protein sequence ID" value="MFD1569910.1"/>
    <property type="molecule type" value="Genomic_DNA"/>
</dbReference>
<proteinExistence type="inferred from homology"/>
<dbReference type="PANTHER" id="PTHR42957">
    <property type="entry name" value="HELICASE MJ1565-RELATED"/>
    <property type="match status" value="1"/>
</dbReference>
<organism evidence="6 7">
    <name type="scientific">Halorubrum laminariae</name>
    <dbReference type="NCBI Taxonomy" id="1433523"/>
    <lineage>
        <taxon>Archaea</taxon>
        <taxon>Methanobacteriati</taxon>
        <taxon>Methanobacteriota</taxon>
        <taxon>Stenosarchaea group</taxon>
        <taxon>Halobacteria</taxon>
        <taxon>Halobacteriales</taxon>
        <taxon>Haloferacaceae</taxon>
        <taxon>Halorubrum</taxon>
    </lineage>
</organism>
<comment type="catalytic activity">
    <reaction evidence="2">
        <text>Couples ATP hydrolysis with the unwinding of duplex DNA by translocating in the 3'-5' direction.</text>
        <dbReference type="EC" id="5.6.2.4"/>
    </reaction>
</comment>
<dbReference type="InterPro" id="IPR008571">
    <property type="entry name" value="HerA-like"/>
</dbReference>
<dbReference type="Gene3D" id="3.40.50.300">
    <property type="entry name" value="P-loop containing nucleotide triphosphate hydrolases"/>
    <property type="match status" value="2"/>
</dbReference>
<comment type="caution">
    <text evidence="6">The sequence shown here is derived from an EMBL/GenBank/DDBJ whole genome shotgun (WGS) entry which is preliminary data.</text>
</comment>
<keyword evidence="6" id="KW-0347">Helicase</keyword>
<keyword evidence="7" id="KW-1185">Reference proteome</keyword>
<dbReference type="GO" id="GO:0043139">
    <property type="term" value="F:5'-3' DNA helicase activity"/>
    <property type="evidence" value="ECO:0007669"/>
    <property type="project" value="UniProtKB-EC"/>
</dbReference>
<evidence type="ECO:0000259" key="5">
    <source>
        <dbReference type="Pfam" id="PF01935"/>
    </source>
</evidence>
<evidence type="ECO:0000256" key="4">
    <source>
        <dbReference type="ARBA" id="ARBA00048988"/>
    </source>
</evidence>
<name>A0ABD6BZ90_9EURY</name>
<evidence type="ECO:0000313" key="7">
    <source>
        <dbReference type="Proteomes" id="UP001597185"/>
    </source>
</evidence>
<evidence type="ECO:0000256" key="1">
    <source>
        <dbReference type="ARBA" id="ARBA00007816"/>
    </source>
</evidence>
<keyword evidence="6" id="KW-0067">ATP-binding</keyword>